<gene>
    <name evidence="1" type="ORF">DFR67_12215</name>
</gene>
<dbReference type="EMBL" id="QJSP01000022">
    <property type="protein sequence ID" value="PYE12431.1"/>
    <property type="molecule type" value="Genomic_DNA"/>
</dbReference>
<dbReference type="OrthoDB" id="4484263at2"/>
<comment type="caution">
    <text evidence="1">The sequence shown here is derived from an EMBL/GenBank/DDBJ whole genome shotgun (WGS) entry which is preliminary data.</text>
</comment>
<name>A0A318REF3_WILLI</name>
<dbReference type="Proteomes" id="UP000247591">
    <property type="component" value="Unassembled WGS sequence"/>
</dbReference>
<keyword evidence="2" id="KW-1185">Reference proteome</keyword>
<dbReference type="RefSeq" id="WP_146240545.1">
    <property type="nucleotide sequence ID" value="NZ_QJSP01000022.1"/>
</dbReference>
<evidence type="ECO:0000313" key="2">
    <source>
        <dbReference type="Proteomes" id="UP000247591"/>
    </source>
</evidence>
<reference evidence="1 2" key="1">
    <citation type="submission" date="2018-06" db="EMBL/GenBank/DDBJ databases">
        <title>Genomic Encyclopedia of Type Strains, Phase IV (KMG-IV): sequencing the most valuable type-strain genomes for metagenomic binning, comparative biology and taxonomic classification.</title>
        <authorList>
            <person name="Goeker M."/>
        </authorList>
    </citation>
    <scope>NUCLEOTIDE SEQUENCE [LARGE SCALE GENOMIC DNA]</scope>
    <source>
        <strain evidence="1 2">DSM 45521</strain>
    </source>
</reference>
<protein>
    <submittedName>
        <fullName evidence="1">Uncharacterized protein</fullName>
    </submittedName>
</protein>
<evidence type="ECO:0000313" key="1">
    <source>
        <dbReference type="EMBL" id="PYE12431.1"/>
    </source>
</evidence>
<dbReference type="AlphaFoldDB" id="A0A318REF3"/>
<accession>A0A318REF3</accession>
<proteinExistence type="predicted"/>
<organism evidence="1 2">
    <name type="scientific">Williamsia limnetica</name>
    <dbReference type="NCBI Taxonomy" id="882452"/>
    <lineage>
        <taxon>Bacteria</taxon>
        <taxon>Bacillati</taxon>
        <taxon>Actinomycetota</taxon>
        <taxon>Actinomycetes</taxon>
        <taxon>Mycobacteriales</taxon>
        <taxon>Nocardiaceae</taxon>
        <taxon>Williamsia</taxon>
    </lineage>
</organism>
<sequence length="107" mass="11719">MIIEVTGDDRGVVVRDTDDLKRLHVEYRAPATASQRTLTDSHLCAGVDDNGANIYADVLRQVAGSASEPAWHRNFDAMLGYAEGKGWYDPQTRIIAVHVVTNADVAH</sequence>